<evidence type="ECO:0000259" key="12">
    <source>
        <dbReference type="PROSITE" id="PS51406"/>
    </source>
</evidence>
<dbReference type="Proteomes" id="UP001652642">
    <property type="component" value="Chromosome 1"/>
</dbReference>
<dbReference type="InterPro" id="IPR036056">
    <property type="entry name" value="Fibrinogen-like_C"/>
</dbReference>
<keyword evidence="5" id="KW-0800">Toxin</keyword>
<dbReference type="Pfam" id="PF01391">
    <property type="entry name" value="Collagen"/>
    <property type="match status" value="1"/>
</dbReference>
<comment type="similarity">
    <text evidence="3">Belongs to the ficolin lectin family. Veficolin subfamily.</text>
</comment>
<dbReference type="PROSITE" id="PS51406">
    <property type="entry name" value="FIBRINOGEN_C_2"/>
    <property type="match status" value="1"/>
</dbReference>
<dbReference type="Gene3D" id="3.90.215.10">
    <property type="entry name" value="Gamma Fibrinogen, chain A, domain 1"/>
    <property type="match status" value="1"/>
</dbReference>
<evidence type="ECO:0000256" key="1">
    <source>
        <dbReference type="ARBA" id="ARBA00003654"/>
    </source>
</evidence>
<keyword evidence="6" id="KW-0732">Signal</keyword>
<dbReference type="NCBIfam" id="NF040941">
    <property type="entry name" value="GGGWT_bact"/>
    <property type="match status" value="1"/>
</dbReference>
<dbReference type="GeneID" id="110086200"/>
<dbReference type="InterPro" id="IPR008160">
    <property type="entry name" value="Collagen"/>
</dbReference>
<evidence type="ECO:0000256" key="6">
    <source>
        <dbReference type="ARBA" id="ARBA00022729"/>
    </source>
</evidence>
<keyword evidence="4" id="KW-0964">Secreted</keyword>
<sequence length="448" mass="49292">MSGWSPMMKRRKVDSLTYIQKACFLFSQSVPIQSLAQHSRPRELNVHFPMYHKKEVSTRRRLNAVLTEGIVRALLPEMSLLSPSMKLNYWVSPSVFTKDPPVVLGRDILKVAESTLQDNMAIRIGFCLALIFLAMEGGSFGEETGGSCCEQLKGLSHCGADKVFLQGQAGIPGMPGVPGTNGLPGAKGEPGLQGPPGMKGDPGAVGKAGPKGDKGDKGEACGVESLASCQTQEAGARDCKELLERGETLSGWYTIYPTTGKTMVVFCDMEIDGGGWLVFQRRQDGSVDFYRDWKSYKNGFGNKASEFWLGNDKIHLLTNSGTQQLRIDVMDFNDSRTYAKYTSFRISSENENYTLAVGSYVDGDMGDSFTGHRGFAFSTRDRDNDVYEPGSCSVMYKGGWWYSSCHSSNLNGLYLKGEHTSYANGINWAAGKGHHYSYKYADMKIRPQ</sequence>
<dbReference type="InterPro" id="IPR050373">
    <property type="entry name" value="Fibrinogen_C-term_domain"/>
</dbReference>
<dbReference type="Pfam" id="PF00147">
    <property type="entry name" value="Fibrinogen_C"/>
    <property type="match status" value="1"/>
</dbReference>
<protein>
    <recommendedName>
        <fullName evidence="12">Fibrinogen C-terminal domain-containing protein</fullName>
    </recommendedName>
</protein>
<keyword evidence="7" id="KW-1015">Disulfide bond</keyword>
<evidence type="ECO:0000313" key="13">
    <source>
        <dbReference type="Proteomes" id="UP001652642"/>
    </source>
</evidence>
<dbReference type="RefSeq" id="XP_072841658.1">
    <property type="nucleotide sequence ID" value="XM_072985557.1"/>
</dbReference>
<gene>
    <name evidence="14" type="primary">LOC110086200</name>
</gene>
<evidence type="ECO:0000256" key="4">
    <source>
        <dbReference type="ARBA" id="ARBA00022525"/>
    </source>
</evidence>
<keyword evidence="9" id="KW-1199">Hemostasis impairing toxin</keyword>
<feature type="domain" description="Fibrinogen C-terminal" evidence="12">
    <location>
        <begin position="230"/>
        <end position="448"/>
    </location>
</feature>
<evidence type="ECO:0000256" key="10">
    <source>
        <dbReference type="ARBA" id="ARBA00023278"/>
    </source>
</evidence>
<dbReference type="SMART" id="SM00186">
    <property type="entry name" value="FBG"/>
    <property type="match status" value="1"/>
</dbReference>
<evidence type="ECO:0000256" key="7">
    <source>
        <dbReference type="ARBA" id="ARBA00023157"/>
    </source>
</evidence>
<organism evidence="13 14">
    <name type="scientific">Pogona vitticeps</name>
    <name type="common">central bearded dragon</name>
    <dbReference type="NCBI Taxonomy" id="103695"/>
    <lineage>
        <taxon>Eukaryota</taxon>
        <taxon>Metazoa</taxon>
        <taxon>Chordata</taxon>
        <taxon>Craniata</taxon>
        <taxon>Vertebrata</taxon>
        <taxon>Euteleostomi</taxon>
        <taxon>Lepidosauria</taxon>
        <taxon>Squamata</taxon>
        <taxon>Bifurcata</taxon>
        <taxon>Unidentata</taxon>
        <taxon>Episquamata</taxon>
        <taxon>Toxicofera</taxon>
        <taxon>Iguania</taxon>
        <taxon>Acrodonta</taxon>
        <taxon>Agamidae</taxon>
        <taxon>Amphibolurinae</taxon>
        <taxon>Pogona</taxon>
    </lineage>
</organism>
<evidence type="ECO:0000313" key="14">
    <source>
        <dbReference type="RefSeq" id="XP_072841658.1"/>
    </source>
</evidence>
<dbReference type="SUPFAM" id="SSF56496">
    <property type="entry name" value="Fibrinogen C-terminal domain-like"/>
    <property type="match status" value="1"/>
</dbReference>
<dbReference type="PANTHER" id="PTHR19143">
    <property type="entry name" value="FIBRINOGEN/TENASCIN/ANGIOPOEITIN"/>
    <property type="match status" value="1"/>
</dbReference>
<reference evidence="14" key="2">
    <citation type="submission" date="2025-08" db="UniProtKB">
        <authorList>
            <consortium name="RefSeq"/>
        </authorList>
    </citation>
    <scope>IDENTIFICATION</scope>
</reference>
<comment type="subcellular location">
    <subcellularLocation>
        <location evidence="2">Secreted</location>
    </subcellularLocation>
</comment>
<proteinExistence type="inferred from homology"/>
<dbReference type="InterPro" id="IPR002181">
    <property type="entry name" value="Fibrinogen_a/b/g_C_dom"/>
</dbReference>
<keyword evidence="10" id="KW-0379">Hydroxylation</keyword>
<keyword evidence="13" id="KW-1185">Reference proteome</keyword>
<keyword evidence="8" id="KW-1216">Complement system impairing toxin</keyword>
<dbReference type="CDD" id="cd00087">
    <property type="entry name" value="FReD"/>
    <property type="match status" value="1"/>
</dbReference>
<evidence type="ECO:0000256" key="5">
    <source>
        <dbReference type="ARBA" id="ARBA00022656"/>
    </source>
</evidence>
<comment type="function">
    <text evidence="1">Initiates complement activation and/or interferes in platelet aggregation and/or blood coagulation.</text>
</comment>
<dbReference type="PROSITE" id="PS00514">
    <property type="entry name" value="FIBRINOGEN_C_1"/>
    <property type="match status" value="1"/>
</dbReference>
<evidence type="ECO:0000256" key="9">
    <source>
        <dbReference type="ARBA" id="ARBA00023240"/>
    </source>
</evidence>
<evidence type="ECO:0000256" key="11">
    <source>
        <dbReference type="SAM" id="MobiDB-lite"/>
    </source>
</evidence>
<evidence type="ECO:0000256" key="3">
    <source>
        <dbReference type="ARBA" id="ARBA00006932"/>
    </source>
</evidence>
<feature type="region of interest" description="Disordered" evidence="11">
    <location>
        <begin position="181"/>
        <end position="217"/>
    </location>
</feature>
<evidence type="ECO:0000256" key="8">
    <source>
        <dbReference type="ARBA" id="ARBA00023220"/>
    </source>
</evidence>
<evidence type="ECO:0000256" key="2">
    <source>
        <dbReference type="ARBA" id="ARBA00004613"/>
    </source>
</evidence>
<dbReference type="InterPro" id="IPR014716">
    <property type="entry name" value="Fibrinogen_a/b/g_C_1"/>
</dbReference>
<dbReference type="PANTHER" id="PTHR19143:SF415">
    <property type="entry name" value="FICOLIN-3"/>
    <property type="match status" value="1"/>
</dbReference>
<dbReference type="InterPro" id="IPR020837">
    <property type="entry name" value="Fibrinogen_CS"/>
</dbReference>
<feature type="compositionally biased region" description="Low complexity" evidence="11">
    <location>
        <begin position="199"/>
        <end position="208"/>
    </location>
</feature>
<accession>A0ABM5F8C7</accession>
<name>A0ABM5F8C7_9SAUR</name>
<reference evidence="13" key="1">
    <citation type="submission" date="2025-05" db="UniProtKB">
        <authorList>
            <consortium name="RefSeq"/>
        </authorList>
    </citation>
    <scope>NUCLEOTIDE SEQUENCE [LARGE SCALE GENOMIC DNA]</scope>
</reference>